<protein>
    <submittedName>
        <fullName evidence="7">Integrase</fullName>
    </submittedName>
</protein>
<accession>A0A242MDV3</accession>
<dbReference type="Gene3D" id="1.10.443.10">
    <property type="entry name" value="Intergrase catalytic core"/>
    <property type="match status" value="1"/>
</dbReference>
<organism evidence="7 8">
    <name type="scientific">Caballeronia sordidicola</name>
    <name type="common">Burkholderia sordidicola</name>
    <dbReference type="NCBI Taxonomy" id="196367"/>
    <lineage>
        <taxon>Bacteria</taxon>
        <taxon>Pseudomonadati</taxon>
        <taxon>Pseudomonadota</taxon>
        <taxon>Betaproteobacteria</taxon>
        <taxon>Burkholderiales</taxon>
        <taxon>Burkholderiaceae</taxon>
        <taxon>Caballeronia</taxon>
    </lineage>
</organism>
<keyword evidence="2" id="KW-0229">DNA integration</keyword>
<dbReference type="CDD" id="cd01184">
    <property type="entry name" value="INT_C_like_1"/>
    <property type="match status" value="1"/>
</dbReference>
<dbReference type="InterPro" id="IPR010998">
    <property type="entry name" value="Integrase_recombinase_N"/>
</dbReference>
<evidence type="ECO:0000256" key="3">
    <source>
        <dbReference type="ARBA" id="ARBA00023125"/>
    </source>
</evidence>
<evidence type="ECO:0000259" key="6">
    <source>
        <dbReference type="PROSITE" id="PS51898"/>
    </source>
</evidence>
<feature type="region of interest" description="Disordered" evidence="5">
    <location>
        <begin position="156"/>
        <end position="182"/>
    </location>
</feature>
<evidence type="ECO:0000313" key="8">
    <source>
        <dbReference type="Proteomes" id="UP000195221"/>
    </source>
</evidence>
<comment type="similarity">
    <text evidence="1">Belongs to the 'phage' integrase family.</text>
</comment>
<feature type="domain" description="Tyr recombinase" evidence="6">
    <location>
        <begin position="285"/>
        <end position="494"/>
    </location>
</feature>
<proteinExistence type="inferred from homology"/>
<name>A0A242MDV3_CABSO</name>
<dbReference type="AlphaFoldDB" id="A0A242MDV3"/>
<dbReference type="PANTHER" id="PTHR30349:SF41">
    <property type="entry name" value="INTEGRASE_RECOMBINASE PROTEIN MJ0367-RELATED"/>
    <property type="match status" value="1"/>
</dbReference>
<evidence type="ECO:0000256" key="5">
    <source>
        <dbReference type="SAM" id="MobiDB-lite"/>
    </source>
</evidence>
<dbReference type="GO" id="GO:0003677">
    <property type="term" value="F:DNA binding"/>
    <property type="evidence" value="ECO:0007669"/>
    <property type="project" value="UniProtKB-KW"/>
</dbReference>
<dbReference type="PROSITE" id="PS51898">
    <property type="entry name" value="TYR_RECOMBINASE"/>
    <property type="match status" value="1"/>
</dbReference>
<evidence type="ECO:0000313" key="7">
    <source>
        <dbReference type="EMBL" id="OTP69392.1"/>
    </source>
</evidence>
<dbReference type="Proteomes" id="UP000195221">
    <property type="component" value="Unassembled WGS sequence"/>
</dbReference>
<comment type="caution">
    <text evidence="7">The sequence shown here is derived from an EMBL/GenBank/DDBJ whole genome shotgun (WGS) entry which is preliminary data.</text>
</comment>
<dbReference type="Pfam" id="PF20172">
    <property type="entry name" value="DUF6538"/>
    <property type="match status" value="1"/>
</dbReference>
<dbReference type="SUPFAM" id="SSF56349">
    <property type="entry name" value="DNA breaking-rejoining enzymes"/>
    <property type="match status" value="1"/>
</dbReference>
<feature type="compositionally biased region" description="Acidic residues" evidence="5">
    <location>
        <begin position="103"/>
        <end position="112"/>
    </location>
</feature>
<feature type="region of interest" description="Disordered" evidence="5">
    <location>
        <begin position="80"/>
        <end position="125"/>
    </location>
</feature>
<gene>
    <name evidence="7" type="ORF">PAMC26577_30605</name>
</gene>
<sequence length="507" mass="56801">MSDPVINHLVRRGGRYSIRRKIPADLKAVYGRAEIVKALGTSDPDEAAKRCRVESVRLDQEFDDKRKALAPALFVDPISGKTWDPNYRSPPETDAQRRAREEYEQDAEEFQEEQWRTSPPDDVQHDEQVAWAERQERKRQRRLSEMREAYRQLLDEGTAPGLAAPPAQSRVSSLPDKTTGRPLHLSGLVEKWAGERKPEKRTVGKANLIVGRFWEHIGRVPVADITRRHIIDFKDKLLESGQTAVNTDKQLTLLSTLLNYAADNLLADSNVAKGIKVGERKNAKASRLPFDKEALNAIFSSPVYTEGFRPEGGAGEAAYWLPLLALFTGARIEELSQLRPTDIAEQSYLDDNDKDATCWVLRITNAGEGQQVKNKGSVRTFPIHAELINRGLLAYAESQRGKERLFDKLKPDGDGSEGALFGKWFGKYLRGACKVTDTRMVFHSFRHCFKDFARQSGINEDVSDALSGHTNGKVSRTYGGINYPIVQLVAAVARYRVAGVKLPSTGM</sequence>
<dbReference type="GO" id="GO:0006310">
    <property type="term" value="P:DNA recombination"/>
    <property type="evidence" value="ECO:0007669"/>
    <property type="project" value="UniProtKB-KW"/>
</dbReference>
<dbReference type="GO" id="GO:0015074">
    <property type="term" value="P:DNA integration"/>
    <property type="evidence" value="ECO:0007669"/>
    <property type="project" value="UniProtKB-KW"/>
</dbReference>
<dbReference type="Gene3D" id="1.10.150.130">
    <property type="match status" value="1"/>
</dbReference>
<keyword evidence="3" id="KW-0238">DNA-binding</keyword>
<keyword evidence="4" id="KW-0233">DNA recombination</keyword>
<dbReference type="InterPro" id="IPR046668">
    <property type="entry name" value="DUF6538"/>
</dbReference>
<dbReference type="EMBL" id="NBTZ01000115">
    <property type="protein sequence ID" value="OTP69392.1"/>
    <property type="molecule type" value="Genomic_DNA"/>
</dbReference>
<dbReference type="InterPro" id="IPR050090">
    <property type="entry name" value="Tyrosine_recombinase_XerCD"/>
</dbReference>
<dbReference type="InterPro" id="IPR011010">
    <property type="entry name" value="DNA_brk_join_enz"/>
</dbReference>
<dbReference type="RefSeq" id="WP_075359808.1">
    <property type="nucleotide sequence ID" value="NZ_MSRG01000081.1"/>
</dbReference>
<evidence type="ECO:0000256" key="2">
    <source>
        <dbReference type="ARBA" id="ARBA00022908"/>
    </source>
</evidence>
<evidence type="ECO:0000256" key="1">
    <source>
        <dbReference type="ARBA" id="ARBA00008857"/>
    </source>
</evidence>
<reference evidence="7 8" key="1">
    <citation type="submission" date="2017-03" db="EMBL/GenBank/DDBJ databases">
        <title>Genome analysis of strain PAMC 26577.</title>
        <authorList>
            <person name="Oh H.-M."/>
            <person name="Yang J.-A."/>
        </authorList>
    </citation>
    <scope>NUCLEOTIDE SEQUENCE [LARGE SCALE GENOMIC DNA]</scope>
    <source>
        <strain evidence="7 8">PAMC 26577</strain>
    </source>
</reference>
<evidence type="ECO:0000256" key="4">
    <source>
        <dbReference type="ARBA" id="ARBA00023172"/>
    </source>
</evidence>
<dbReference type="PANTHER" id="PTHR30349">
    <property type="entry name" value="PHAGE INTEGRASE-RELATED"/>
    <property type="match status" value="1"/>
</dbReference>
<dbReference type="InterPro" id="IPR013762">
    <property type="entry name" value="Integrase-like_cat_sf"/>
</dbReference>
<dbReference type="InterPro" id="IPR002104">
    <property type="entry name" value="Integrase_catalytic"/>
</dbReference>